<protein>
    <submittedName>
        <fullName evidence="2">Helix-turn-helix domain-containing protein</fullName>
    </submittedName>
</protein>
<sequence>MIFIREINLLSAKLLQRIYNQSKHHQVRQRAHCLILANQGMKIEQLMKIFKVSYKTIYNWFKRWESESIVGLYNKPGRGRKPKFNQAAIPN</sequence>
<gene>
    <name evidence="2" type="ORF">KA717_15185</name>
</gene>
<dbReference type="InterPro" id="IPR055247">
    <property type="entry name" value="InsJ-like_HTH"/>
</dbReference>
<dbReference type="SUPFAM" id="SSF46689">
    <property type="entry name" value="Homeodomain-like"/>
    <property type="match status" value="1"/>
</dbReference>
<dbReference type="InterPro" id="IPR009057">
    <property type="entry name" value="Homeodomain-like_sf"/>
</dbReference>
<evidence type="ECO:0000259" key="1">
    <source>
        <dbReference type="Pfam" id="PF13518"/>
    </source>
</evidence>
<accession>A0A977PZU3</accession>
<reference evidence="2" key="1">
    <citation type="submission" date="2021-04" db="EMBL/GenBank/DDBJ databases">
        <title>Genome sequence of Woronichinia naegeliana from Washington state freshwater lake bloom.</title>
        <authorList>
            <person name="Dreher T.W."/>
        </authorList>
    </citation>
    <scope>NUCLEOTIDE SEQUENCE</scope>
    <source>
        <strain evidence="2">WA131</strain>
    </source>
</reference>
<dbReference type="KEGG" id="wna:KA717_15185"/>
<dbReference type="AlphaFoldDB" id="A0A977PZU3"/>
<feature type="domain" description="Insertion element IS150 protein InsJ-like helix-turn-helix" evidence="1">
    <location>
        <begin position="29"/>
        <end position="80"/>
    </location>
</feature>
<name>A0A977PZU3_9CYAN</name>
<dbReference type="EMBL" id="CP073041">
    <property type="protein sequence ID" value="UXE63790.1"/>
    <property type="molecule type" value="Genomic_DNA"/>
</dbReference>
<dbReference type="Pfam" id="PF13518">
    <property type="entry name" value="HTH_28"/>
    <property type="match status" value="1"/>
</dbReference>
<organism evidence="2">
    <name type="scientific">Woronichinia naegeliana WA131</name>
    <dbReference type="NCBI Taxonomy" id="2824559"/>
    <lineage>
        <taxon>Bacteria</taxon>
        <taxon>Bacillati</taxon>
        <taxon>Cyanobacteriota</taxon>
        <taxon>Cyanophyceae</taxon>
        <taxon>Synechococcales</taxon>
        <taxon>Coelosphaeriaceae</taxon>
        <taxon>Woronichinia</taxon>
    </lineage>
</organism>
<evidence type="ECO:0000313" key="2">
    <source>
        <dbReference type="EMBL" id="UXE63790.1"/>
    </source>
</evidence>
<dbReference type="Proteomes" id="UP001065613">
    <property type="component" value="Chromosome"/>
</dbReference>
<proteinExistence type="predicted"/>